<sequence>MADCLPFPLIRPSTAFHDRPLYVWLKWFRDYKNPNHHRISSSTPNTITPVSSASDRFIPRQRWYDGPPPEPKVPLPFEQRYHIVSGYETLGPGVALGQLVRKTLGPELKPYECDDMSSDENFGPFTKGFWPFILANWVEKTGCYQTGLLELTDGIINAPMTFGGFANFANKVLETFGFRDRVVKVLTTHGAHSSSPRDGNSYARQGSKTATSGDHTSVLKTQPDIAILVRVATGDSTRTPAAFSYATCIAPTEVQLGPTRTTEANLLQAAYYAQQCLRRQPEREGVYTAVFSENQIRIYHFNRSLAVKTSCIDFHKNPVTFIQFILGLSAQATDSSLGCDFL</sequence>
<organism evidence="1 2">
    <name type="scientific">Pluteus cervinus</name>
    <dbReference type="NCBI Taxonomy" id="181527"/>
    <lineage>
        <taxon>Eukaryota</taxon>
        <taxon>Fungi</taxon>
        <taxon>Dikarya</taxon>
        <taxon>Basidiomycota</taxon>
        <taxon>Agaricomycotina</taxon>
        <taxon>Agaricomycetes</taxon>
        <taxon>Agaricomycetidae</taxon>
        <taxon>Agaricales</taxon>
        <taxon>Pluteineae</taxon>
        <taxon>Pluteaceae</taxon>
        <taxon>Pluteus</taxon>
    </lineage>
</organism>
<gene>
    <name evidence="1" type="ORF">BDN72DRAFT_897317</name>
</gene>
<keyword evidence="2" id="KW-1185">Reference proteome</keyword>
<evidence type="ECO:0000313" key="2">
    <source>
        <dbReference type="Proteomes" id="UP000308600"/>
    </source>
</evidence>
<protein>
    <submittedName>
        <fullName evidence="1">Uncharacterized protein</fullName>
    </submittedName>
</protein>
<name>A0ACD3AUQ3_9AGAR</name>
<dbReference type="EMBL" id="ML208331">
    <property type="protein sequence ID" value="TFK69423.1"/>
    <property type="molecule type" value="Genomic_DNA"/>
</dbReference>
<evidence type="ECO:0000313" key="1">
    <source>
        <dbReference type="EMBL" id="TFK69423.1"/>
    </source>
</evidence>
<proteinExistence type="predicted"/>
<accession>A0ACD3AUQ3</accession>
<reference evidence="1 2" key="1">
    <citation type="journal article" date="2019" name="Nat. Ecol. Evol.">
        <title>Megaphylogeny resolves global patterns of mushroom evolution.</title>
        <authorList>
            <person name="Varga T."/>
            <person name="Krizsan K."/>
            <person name="Foldi C."/>
            <person name="Dima B."/>
            <person name="Sanchez-Garcia M."/>
            <person name="Sanchez-Ramirez S."/>
            <person name="Szollosi G.J."/>
            <person name="Szarkandi J.G."/>
            <person name="Papp V."/>
            <person name="Albert L."/>
            <person name="Andreopoulos W."/>
            <person name="Angelini C."/>
            <person name="Antonin V."/>
            <person name="Barry K.W."/>
            <person name="Bougher N.L."/>
            <person name="Buchanan P."/>
            <person name="Buyck B."/>
            <person name="Bense V."/>
            <person name="Catcheside P."/>
            <person name="Chovatia M."/>
            <person name="Cooper J."/>
            <person name="Damon W."/>
            <person name="Desjardin D."/>
            <person name="Finy P."/>
            <person name="Geml J."/>
            <person name="Haridas S."/>
            <person name="Hughes K."/>
            <person name="Justo A."/>
            <person name="Karasinski D."/>
            <person name="Kautmanova I."/>
            <person name="Kiss B."/>
            <person name="Kocsube S."/>
            <person name="Kotiranta H."/>
            <person name="LaButti K.M."/>
            <person name="Lechner B.E."/>
            <person name="Liimatainen K."/>
            <person name="Lipzen A."/>
            <person name="Lukacs Z."/>
            <person name="Mihaltcheva S."/>
            <person name="Morgado L.N."/>
            <person name="Niskanen T."/>
            <person name="Noordeloos M.E."/>
            <person name="Ohm R.A."/>
            <person name="Ortiz-Santana B."/>
            <person name="Ovrebo C."/>
            <person name="Racz N."/>
            <person name="Riley R."/>
            <person name="Savchenko A."/>
            <person name="Shiryaev A."/>
            <person name="Soop K."/>
            <person name="Spirin V."/>
            <person name="Szebenyi C."/>
            <person name="Tomsovsky M."/>
            <person name="Tulloss R.E."/>
            <person name="Uehling J."/>
            <person name="Grigoriev I.V."/>
            <person name="Vagvolgyi C."/>
            <person name="Papp T."/>
            <person name="Martin F.M."/>
            <person name="Miettinen O."/>
            <person name="Hibbett D.S."/>
            <person name="Nagy L.G."/>
        </authorList>
    </citation>
    <scope>NUCLEOTIDE SEQUENCE [LARGE SCALE GENOMIC DNA]</scope>
    <source>
        <strain evidence="1 2">NL-1719</strain>
    </source>
</reference>
<dbReference type="Proteomes" id="UP000308600">
    <property type="component" value="Unassembled WGS sequence"/>
</dbReference>